<dbReference type="Proteomes" id="UP000623129">
    <property type="component" value="Unassembled WGS sequence"/>
</dbReference>
<evidence type="ECO:0000313" key="2">
    <source>
        <dbReference type="EMBL" id="KAF3326614.1"/>
    </source>
</evidence>
<accession>A0A833QXH6</accession>
<dbReference type="EMBL" id="SWLB01000018">
    <property type="protein sequence ID" value="KAF3326614.1"/>
    <property type="molecule type" value="Genomic_DNA"/>
</dbReference>
<evidence type="ECO:0000256" key="1">
    <source>
        <dbReference type="SAM" id="MobiDB-lite"/>
    </source>
</evidence>
<feature type="region of interest" description="Disordered" evidence="1">
    <location>
        <begin position="48"/>
        <end position="72"/>
    </location>
</feature>
<comment type="caution">
    <text evidence="2">The sequence shown here is derived from an EMBL/GenBank/DDBJ whole genome shotgun (WGS) entry which is preliminary data.</text>
</comment>
<evidence type="ECO:0000313" key="3">
    <source>
        <dbReference type="Proteomes" id="UP000623129"/>
    </source>
</evidence>
<keyword evidence="3" id="KW-1185">Reference proteome</keyword>
<reference evidence="2" key="1">
    <citation type="submission" date="2020-01" db="EMBL/GenBank/DDBJ databases">
        <title>Genome sequence of Kobresia littledalei, the first chromosome-level genome in the family Cyperaceae.</title>
        <authorList>
            <person name="Qu G."/>
        </authorList>
    </citation>
    <scope>NUCLEOTIDE SEQUENCE</scope>
    <source>
        <strain evidence="2">C.B.Clarke</strain>
        <tissue evidence="2">Leaf</tissue>
    </source>
</reference>
<protein>
    <submittedName>
        <fullName evidence="2">Uncharacterized protein</fullName>
    </submittedName>
</protein>
<dbReference type="AlphaFoldDB" id="A0A833QXH6"/>
<gene>
    <name evidence="2" type="ORF">FCM35_KLT08244</name>
</gene>
<name>A0A833QXH6_9POAL</name>
<sequence length="489" mass="55061">MSDECRAEPCIESCSVLEREAPVAREDDMRNPPQECIKGAMLGDSCTAPLTGPSKVRKRETKLGSGKKPVKKAKCEGPANHVALVLNLAMQTLESCSEILESEDLWDLIEKLEVTLRRLRLRRLTVKTSSPIEIEDDDCGKDLNDSLQRETVKTSSPIEIEDDDCDKDLTDSLISGQNNITLEKIASPDSSVKDITEVIIASQSNQESEKTQSTLEIPTNAALSPLDDNVARTGDEAVGLPTSNSDSSVNNMVHREPLIDPFSNLVIAENVPAKDRISLDLQLSMLKAGSKAIFMFLKCPFNEAVLIGSESSLKIIQGILTPEFDMYFGTKLLEWIEGVSNFVSRMKKFQAHDCVSEAELIYQRNIEKFKDAVKYAKKHLHLSLKKTIKACEISKRSKERFRDVLLDLCRVTERLDCVLRNCMSKRERRRKYLRDYVRYVMTFEGSRRDLSLAEESHTTEVLCISEKILEERKQKLSMEAQALLATMMS</sequence>
<organism evidence="2 3">
    <name type="scientific">Carex littledalei</name>
    <dbReference type="NCBI Taxonomy" id="544730"/>
    <lineage>
        <taxon>Eukaryota</taxon>
        <taxon>Viridiplantae</taxon>
        <taxon>Streptophyta</taxon>
        <taxon>Embryophyta</taxon>
        <taxon>Tracheophyta</taxon>
        <taxon>Spermatophyta</taxon>
        <taxon>Magnoliopsida</taxon>
        <taxon>Liliopsida</taxon>
        <taxon>Poales</taxon>
        <taxon>Cyperaceae</taxon>
        <taxon>Cyperoideae</taxon>
        <taxon>Cariceae</taxon>
        <taxon>Carex</taxon>
        <taxon>Carex subgen. Euthyceras</taxon>
    </lineage>
</organism>
<proteinExistence type="predicted"/>